<accession>W2C403</accession>
<dbReference type="SUPFAM" id="SSF53850">
    <property type="entry name" value="Periplasmic binding protein-like II"/>
    <property type="match status" value="1"/>
</dbReference>
<feature type="domain" description="Solute-binding protein family 3/N-terminal" evidence="4">
    <location>
        <begin position="44"/>
        <end position="267"/>
    </location>
</feature>
<dbReference type="CDD" id="cd01009">
    <property type="entry name" value="PBP2_YfhD_N"/>
    <property type="match status" value="1"/>
</dbReference>
<dbReference type="PANTHER" id="PTHR35936">
    <property type="entry name" value="MEMBRANE-BOUND LYTIC MUREIN TRANSGLYCOSYLASE F"/>
    <property type="match status" value="1"/>
</dbReference>
<keyword evidence="2" id="KW-0732">Signal</keyword>
<comment type="caution">
    <text evidence="5">The sequence shown here is derived from an EMBL/GenBank/DDBJ whole genome shotgun (WGS) entry which is preliminary data.</text>
</comment>
<dbReference type="Gene3D" id="1.10.530.10">
    <property type="match status" value="1"/>
</dbReference>
<evidence type="ECO:0000256" key="3">
    <source>
        <dbReference type="ARBA" id="ARBA00023237"/>
    </source>
</evidence>
<dbReference type="GO" id="GO:0009279">
    <property type="term" value="C:cell outer membrane"/>
    <property type="evidence" value="ECO:0007669"/>
    <property type="project" value="UniProtKB-SubCell"/>
</dbReference>
<proteinExistence type="predicted"/>
<evidence type="ECO:0000256" key="2">
    <source>
        <dbReference type="ARBA" id="ARBA00022729"/>
    </source>
</evidence>
<dbReference type="Pfam" id="PF01464">
    <property type="entry name" value="SLT"/>
    <property type="match status" value="1"/>
</dbReference>
<keyword evidence="3" id="KW-0998">Cell outer membrane</keyword>
<dbReference type="InterPro" id="IPR023346">
    <property type="entry name" value="Lysozyme-like_dom_sf"/>
</dbReference>
<dbReference type="AlphaFoldDB" id="W2C403"/>
<organism evidence="5 6">
    <name type="scientific">Tannerella sp. oral taxon BU063 isolate Cell 2</name>
    <dbReference type="NCBI Taxonomy" id="1411148"/>
    <lineage>
        <taxon>Bacteria</taxon>
        <taxon>Pseudomonadati</taxon>
        <taxon>Bacteroidota</taxon>
        <taxon>Bacteroidia</taxon>
        <taxon>Bacteroidales</taxon>
        <taxon>Tannerellaceae</taxon>
        <taxon>Tannerella</taxon>
    </lineage>
</organism>
<evidence type="ECO:0000313" key="6">
    <source>
        <dbReference type="Proteomes" id="UP000018837"/>
    </source>
</evidence>
<dbReference type="PANTHER" id="PTHR35936:SF32">
    <property type="entry name" value="MEMBRANE-BOUND LYTIC MUREIN TRANSGLYCOSYLASE F"/>
    <property type="match status" value="1"/>
</dbReference>
<comment type="subcellular location">
    <subcellularLocation>
        <location evidence="1">Cell outer membrane</location>
        <topology evidence="1">Peripheral membrane protein</topology>
    </subcellularLocation>
</comment>
<dbReference type="Proteomes" id="UP000018837">
    <property type="component" value="Unassembled WGS sequence"/>
</dbReference>
<protein>
    <submittedName>
        <fullName evidence="5">Transglycosylase</fullName>
    </submittedName>
</protein>
<keyword evidence="3" id="KW-0472">Membrane</keyword>
<evidence type="ECO:0000259" key="4">
    <source>
        <dbReference type="SMART" id="SM00062"/>
    </source>
</evidence>
<dbReference type="SUPFAM" id="SSF53955">
    <property type="entry name" value="Lysozyme-like"/>
    <property type="match status" value="1"/>
</dbReference>
<evidence type="ECO:0000256" key="1">
    <source>
        <dbReference type="ARBA" id="ARBA00004339"/>
    </source>
</evidence>
<evidence type="ECO:0000313" key="5">
    <source>
        <dbReference type="EMBL" id="ETK01161.1"/>
    </source>
</evidence>
<dbReference type="InterPro" id="IPR001638">
    <property type="entry name" value="Solute-binding_3/MltF_N"/>
</dbReference>
<reference evidence="5 6" key="1">
    <citation type="submission" date="2013-11" db="EMBL/GenBank/DDBJ databases">
        <title>Single cell genomics of uncultured Tannerella BU063 (oral taxon 286).</title>
        <authorList>
            <person name="Beall C.J."/>
            <person name="Campbell A.G."/>
            <person name="Griffen A.L."/>
            <person name="Podar M."/>
            <person name="Leys E.J."/>
        </authorList>
    </citation>
    <scope>NUCLEOTIDE SEQUENCE [LARGE SCALE GENOMIC DNA]</scope>
    <source>
        <strain evidence="5">Cell 2</strain>
    </source>
</reference>
<dbReference type="Gene3D" id="3.40.190.10">
    <property type="entry name" value="Periplasmic binding protein-like II"/>
    <property type="match status" value="2"/>
</dbReference>
<dbReference type="PROSITE" id="PS51257">
    <property type="entry name" value="PROKAR_LIPOPROTEIN"/>
    <property type="match status" value="1"/>
</dbReference>
<dbReference type="CDD" id="cd13403">
    <property type="entry name" value="MLTF-like"/>
    <property type="match status" value="1"/>
</dbReference>
<dbReference type="InterPro" id="IPR008258">
    <property type="entry name" value="Transglycosylase_SLT_dom_1"/>
</dbReference>
<dbReference type="PATRIC" id="fig|1411148.3.peg.1849"/>
<dbReference type="EMBL" id="AYUF01000490">
    <property type="protein sequence ID" value="ETK01161.1"/>
    <property type="molecule type" value="Genomic_DNA"/>
</dbReference>
<gene>
    <name evidence="5" type="ORF">N425_11315</name>
</gene>
<dbReference type="Pfam" id="PF00497">
    <property type="entry name" value="SBP_bac_3"/>
    <property type="match status" value="1"/>
</dbReference>
<sequence>MNKTGLAFLATLLLMAGCHSEQKKTELAPDLPVLQSRGVITAVTLNSSTSYFQYKMQPMGYEYDLIADFAARNGLKLEIKVAESVAQSIEMLQNGQADVVAYPVPIDNERKQSLRFCGRERQSSLVVVQRSSNRDSVLTDVTQLIGREVHIKPDSRYRDRLENLNRELGGGIRIVEMKSDTLSVEDLIGMVSRGEIQYTICEDDVARLNRTYYGNLDVSLAVSFRQRSAWAVRRDCPLLGMAIDLWAAGATGDDTYRAAEKRYFELSKGGPEAIEADAETPDTVKQTKPKVPKMRPGMISPYDDLFKRHAKSLGWDWRLLAAIAYFESHFRPNAVAWTGAKGLMGIMPSTARALGFRYEEMGDPEKNIRAGIECLRRFRGSFPAASEEERVKLTLASYNAGVGHINDAQRLAKKYGHNPNVWTDNVAEYIRLKAEPKYYTDSVCRFGYLRGRETYRYVDAVLGRYHHYRELTEKQTVEKTEKE</sequence>
<name>W2C403_9BACT</name>
<dbReference type="SMART" id="SM00062">
    <property type="entry name" value="PBPb"/>
    <property type="match status" value="1"/>
</dbReference>